<reference evidence="2 3" key="1">
    <citation type="submission" date="2019-05" db="EMBL/GenBank/DDBJ databases">
        <title>Genomes sequences of two Nocardia cyriacigeorgica environmental isolates, type strains Nocardia asteroides ATCC 19247 and Nocardia cyriacigeorgica DSM 44484.</title>
        <authorList>
            <person name="Vautrin F."/>
            <person name="Bergeron E."/>
            <person name="Dubost A."/>
            <person name="Abrouk D."/>
            <person name="Rodriguez Nava V."/>
            <person name="Pujic P."/>
        </authorList>
    </citation>
    <scope>NUCLEOTIDE SEQUENCE [LARGE SCALE GENOMIC DNA]</scope>
    <source>
        <strain evidence="2 3">EML 1456</strain>
    </source>
</reference>
<gene>
    <name evidence="2" type="ORF">FEK35_11755</name>
</gene>
<dbReference type="AlphaFoldDB" id="A0A5R8PER9"/>
<evidence type="ECO:0000313" key="2">
    <source>
        <dbReference type="EMBL" id="TLG12174.1"/>
    </source>
</evidence>
<dbReference type="EMBL" id="VBUU01000009">
    <property type="protein sequence ID" value="TLG12174.1"/>
    <property type="molecule type" value="Genomic_DNA"/>
</dbReference>
<evidence type="ECO:0000313" key="3">
    <source>
        <dbReference type="Proteomes" id="UP000308349"/>
    </source>
</evidence>
<accession>A0A5R8PER9</accession>
<name>A0A5R8PER9_9NOCA</name>
<sequence>MSSRYTGKFHGDPAGGSEFSWGAGLVPPGREGALPSQGGRYSGKSPEIAEPPGLAALAAELAERATHAQRKDQQ</sequence>
<comment type="caution">
    <text evidence="2">The sequence shown here is derived from an EMBL/GenBank/DDBJ whole genome shotgun (WGS) entry which is preliminary data.</text>
</comment>
<evidence type="ECO:0000256" key="1">
    <source>
        <dbReference type="SAM" id="MobiDB-lite"/>
    </source>
</evidence>
<organism evidence="2 3">
    <name type="scientific">Nocardia cyriacigeorgica</name>
    <dbReference type="NCBI Taxonomy" id="135487"/>
    <lineage>
        <taxon>Bacteria</taxon>
        <taxon>Bacillati</taxon>
        <taxon>Actinomycetota</taxon>
        <taxon>Actinomycetes</taxon>
        <taxon>Mycobacteriales</taxon>
        <taxon>Nocardiaceae</taxon>
        <taxon>Nocardia</taxon>
    </lineage>
</organism>
<feature type="region of interest" description="Disordered" evidence="1">
    <location>
        <begin position="1"/>
        <end position="50"/>
    </location>
</feature>
<dbReference type="RefSeq" id="WP_138456229.1">
    <property type="nucleotide sequence ID" value="NZ_VBUU01000009.1"/>
</dbReference>
<dbReference type="OrthoDB" id="4762570at2"/>
<protein>
    <submittedName>
        <fullName evidence="2">Uncharacterized protein</fullName>
    </submittedName>
</protein>
<dbReference type="Proteomes" id="UP000308349">
    <property type="component" value="Unassembled WGS sequence"/>
</dbReference>
<proteinExistence type="predicted"/>